<gene>
    <name evidence="1" type="primary">188</name>
    <name evidence="1" type="ORF">SEA_WOFFORD_188</name>
</gene>
<protein>
    <submittedName>
        <fullName evidence="1">Uncharacterized protein</fullName>
    </submittedName>
</protein>
<name>A0A345MA10_9CAUD</name>
<keyword evidence="2" id="KW-1185">Reference proteome</keyword>
<organism evidence="1 2">
    <name type="scientific">Streptomyces phage Wofford</name>
    <dbReference type="NCBI Taxonomy" id="2283267"/>
    <lineage>
        <taxon>Viruses</taxon>
        <taxon>Duplodnaviria</taxon>
        <taxon>Heunggongvirae</taxon>
        <taxon>Uroviricota</taxon>
        <taxon>Caudoviricetes</taxon>
        <taxon>Stanwilliamsviridae</taxon>
        <taxon>Boydwoodruffvirinae</taxon>
        <taxon>Karimacvirus</taxon>
        <taxon>Karimacvirus wofford</taxon>
        <taxon>Streptomyces virus Wofford</taxon>
    </lineage>
</organism>
<reference evidence="1 2" key="1">
    <citation type="submission" date="2018-07" db="EMBL/GenBank/DDBJ databases">
        <authorList>
            <person name="Wofford K.M."/>
            <person name="Typhair T.J."/>
            <person name="Gonzales M.A."/>
            <person name="Castillo J.C."/>
            <person name="Smith B.R."/>
            <person name="Klug H.M."/>
            <person name="Hughes L.E."/>
            <person name="Garlena R.A."/>
            <person name="Russell D.A."/>
            <person name="Pope W.H."/>
            <person name="Jacobs-Sera D."/>
            <person name="Hatfull G.F."/>
        </authorList>
    </citation>
    <scope>NUCLEOTIDE SEQUENCE [LARGE SCALE GENOMIC DNA]</scope>
</reference>
<evidence type="ECO:0000313" key="1">
    <source>
        <dbReference type="EMBL" id="AXH67331.1"/>
    </source>
</evidence>
<proteinExistence type="predicted"/>
<dbReference type="GeneID" id="55609596"/>
<evidence type="ECO:0000313" key="2">
    <source>
        <dbReference type="Proteomes" id="UP000260216"/>
    </source>
</evidence>
<dbReference type="KEGG" id="vg:55609596"/>
<accession>A0A345MA10</accession>
<dbReference type="RefSeq" id="YP_009839838.1">
    <property type="nucleotide sequence ID" value="NC_048722.1"/>
</dbReference>
<dbReference type="Proteomes" id="UP000260216">
    <property type="component" value="Segment"/>
</dbReference>
<sequence>MKSNGGKVKEESPPRHLASFMVKNTNNTTSIMVINAVDAESGRMKIEDLL</sequence>
<dbReference type="EMBL" id="MH576968">
    <property type="protein sequence ID" value="AXH67331.1"/>
    <property type="molecule type" value="Genomic_DNA"/>
</dbReference>